<comment type="caution">
    <text evidence="8">The sequence shown here is derived from an EMBL/GenBank/DDBJ whole genome shotgun (WGS) entry which is preliminary data.</text>
</comment>
<dbReference type="PROSITE" id="PS50011">
    <property type="entry name" value="PROTEIN_KINASE_DOM"/>
    <property type="match status" value="1"/>
</dbReference>
<dbReference type="EMBL" id="JACHGT010000006">
    <property type="protein sequence ID" value="MBB6035242.1"/>
    <property type="molecule type" value="Genomic_DNA"/>
</dbReference>
<evidence type="ECO:0000256" key="4">
    <source>
        <dbReference type="ARBA" id="ARBA00022741"/>
    </source>
</evidence>
<dbReference type="InterPro" id="IPR000719">
    <property type="entry name" value="Prot_kinase_dom"/>
</dbReference>
<protein>
    <recommendedName>
        <fullName evidence="1">non-specific serine/threonine protein kinase</fullName>
        <ecNumber evidence="1">2.7.11.1</ecNumber>
    </recommendedName>
</protein>
<keyword evidence="5 8" id="KW-0418">Kinase</keyword>
<sequence length="586" mass="59945">MDRIVRPLGEDSAAATYEAADAAGRRLIYTVGKNAAADPEGYRAWARAVAELSAHPNIVDVTLGGVGADGRPFLVSGTAERTLSELLTASSPPSADVVVHVVAKVADALEAVHARGFRHGAVCPSTILLDGDGAVRLAGFDTRAPEMAAPVVPGAFTAPEGQSGPPSDVYALAATAYVALGGTIPYAAAPIEDLPGVPVEITGMLRAALHPDPGVRPGAGLLRDSLSRSNTPAGVIASMDPSRVGSPVRPVNDTVVSINLAVAGAAATGIAATAGILAGKAAPVLLAQATGQGTAGAAAVQSTAAATTAKGGGLALVWKIGIGVTAAAVVAGAAVVGIQVANDEGIAAPPEVSLSQPPMRGVDFASISFVEPNRSGDTIQLAAGTAEVKHENVYDDYTWTLKGDPAYADLDGDADLDAVLVMEHLAYEYAGVYVMAWLWEDGKAVQAPNAGEGMCAVDGLKVVDGLVQVTGKGLNPHRTGCFYEPAKESAVEETFTVGMRDGYLAQIAPAFGSPDRCNAFEGTQLVDVLEPVTPRLAPKDDAPAVEGEFPSIAYDYGEWLNSDGWTNARLTYPDESVACGWIKLEH</sequence>
<name>A0A841FNV9_9ACTN</name>
<keyword evidence="3" id="KW-0808">Transferase</keyword>
<dbReference type="SUPFAM" id="SSF56112">
    <property type="entry name" value="Protein kinase-like (PK-like)"/>
    <property type="match status" value="1"/>
</dbReference>
<dbReference type="EC" id="2.7.11.1" evidence="1"/>
<keyword evidence="4" id="KW-0547">Nucleotide-binding</keyword>
<dbReference type="GO" id="GO:0004674">
    <property type="term" value="F:protein serine/threonine kinase activity"/>
    <property type="evidence" value="ECO:0007669"/>
    <property type="project" value="UniProtKB-KW"/>
</dbReference>
<evidence type="ECO:0000256" key="3">
    <source>
        <dbReference type="ARBA" id="ARBA00022679"/>
    </source>
</evidence>
<dbReference type="AlphaFoldDB" id="A0A841FNV9"/>
<organism evidence="8 9">
    <name type="scientific">Phytomonospora endophytica</name>
    <dbReference type="NCBI Taxonomy" id="714109"/>
    <lineage>
        <taxon>Bacteria</taxon>
        <taxon>Bacillati</taxon>
        <taxon>Actinomycetota</taxon>
        <taxon>Actinomycetes</taxon>
        <taxon>Micromonosporales</taxon>
        <taxon>Micromonosporaceae</taxon>
        <taxon>Phytomonospora</taxon>
    </lineage>
</organism>
<keyword evidence="9" id="KW-1185">Reference proteome</keyword>
<evidence type="ECO:0000256" key="5">
    <source>
        <dbReference type="ARBA" id="ARBA00022777"/>
    </source>
</evidence>
<proteinExistence type="predicted"/>
<dbReference type="PANTHER" id="PTHR43289">
    <property type="entry name" value="MITOGEN-ACTIVATED PROTEIN KINASE KINASE KINASE 20-RELATED"/>
    <property type="match status" value="1"/>
</dbReference>
<dbReference type="SMART" id="SM00220">
    <property type="entry name" value="S_TKc"/>
    <property type="match status" value="1"/>
</dbReference>
<dbReference type="PANTHER" id="PTHR43289:SF6">
    <property type="entry name" value="SERINE_THREONINE-PROTEIN KINASE NEKL-3"/>
    <property type="match status" value="1"/>
</dbReference>
<accession>A0A841FNV9</accession>
<evidence type="ECO:0000313" key="9">
    <source>
        <dbReference type="Proteomes" id="UP000548476"/>
    </source>
</evidence>
<dbReference type="InterPro" id="IPR011009">
    <property type="entry name" value="Kinase-like_dom_sf"/>
</dbReference>
<keyword evidence="2 8" id="KW-0723">Serine/threonine-protein kinase</keyword>
<dbReference type="RefSeq" id="WP_184788098.1">
    <property type="nucleotide sequence ID" value="NZ_BONT01000004.1"/>
</dbReference>
<evidence type="ECO:0000313" key="8">
    <source>
        <dbReference type="EMBL" id="MBB6035242.1"/>
    </source>
</evidence>
<evidence type="ECO:0000256" key="6">
    <source>
        <dbReference type="ARBA" id="ARBA00022840"/>
    </source>
</evidence>
<evidence type="ECO:0000256" key="2">
    <source>
        <dbReference type="ARBA" id="ARBA00022527"/>
    </source>
</evidence>
<evidence type="ECO:0000256" key="1">
    <source>
        <dbReference type="ARBA" id="ARBA00012513"/>
    </source>
</evidence>
<evidence type="ECO:0000259" key="7">
    <source>
        <dbReference type="PROSITE" id="PS50011"/>
    </source>
</evidence>
<dbReference type="Gene3D" id="1.10.510.10">
    <property type="entry name" value="Transferase(Phosphotransferase) domain 1"/>
    <property type="match status" value="1"/>
</dbReference>
<reference evidence="8 9" key="1">
    <citation type="submission" date="2020-08" db="EMBL/GenBank/DDBJ databases">
        <title>Genomic Encyclopedia of Type Strains, Phase IV (KMG-IV): sequencing the most valuable type-strain genomes for metagenomic binning, comparative biology and taxonomic classification.</title>
        <authorList>
            <person name="Goeker M."/>
        </authorList>
    </citation>
    <scope>NUCLEOTIDE SEQUENCE [LARGE SCALE GENOMIC DNA]</scope>
    <source>
        <strain evidence="8 9">YIM 65646</strain>
    </source>
</reference>
<gene>
    <name evidence="8" type="ORF">HNR73_003099</name>
</gene>
<dbReference type="Proteomes" id="UP000548476">
    <property type="component" value="Unassembled WGS sequence"/>
</dbReference>
<feature type="domain" description="Protein kinase" evidence="7">
    <location>
        <begin position="2"/>
        <end position="226"/>
    </location>
</feature>
<keyword evidence="6" id="KW-0067">ATP-binding</keyword>
<dbReference type="GO" id="GO:0005524">
    <property type="term" value="F:ATP binding"/>
    <property type="evidence" value="ECO:0007669"/>
    <property type="project" value="UniProtKB-KW"/>
</dbReference>